<evidence type="ECO:0000313" key="4">
    <source>
        <dbReference type="Proteomes" id="UP000245207"/>
    </source>
</evidence>
<dbReference type="Proteomes" id="UP000245207">
    <property type="component" value="Unassembled WGS sequence"/>
</dbReference>
<feature type="domain" description="SANTA" evidence="2">
    <location>
        <begin position="35"/>
        <end position="128"/>
    </location>
</feature>
<feature type="compositionally biased region" description="Polar residues" evidence="1">
    <location>
        <begin position="441"/>
        <end position="457"/>
    </location>
</feature>
<evidence type="ECO:0000259" key="2">
    <source>
        <dbReference type="Pfam" id="PF09133"/>
    </source>
</evidence>
<feature type="compositionally biased region" description="Polar residues" evidence="1">
    <location>
        <begin position="537"/>
        <end position="546"/>
    </location>
</feature>
<dbReference type="InterPro" id="IPR053090">
    <property type="entry name" value="Centromere_KNL-2_homolog"/>
</dbReference>
<feature type="compositionally biased region" description="Basic and acidic residues" evidence="1">
    <location>
        <begin position="473"/>
        <end position="492"/>
    </location>
</feature>
<dbReference type="EMBL" id="PKPP01001094">
    <property type="protein sequence ID" value="PWA85707.1"/>
    <property type="molecule type" value="Genomic_DNA"/>
</dbReference>
<gene>
    <name evidence="3" type="ORF">CTI12_AA146970</name>
</gene>
<feature type="region of interest" description="Disordered" evidence="1">
    <location>
        <begin position="441"/>
        <end position="554"/>
    </location>
</feature>
<proteinExistence type="predicted"/>
<dbReference type="Pfam" id="PF09133">
    <property type="entry name" value="SANTA"/>
    <property type="match status" value="1"/>
</dbReference>
<dbReference type="InterPro" id="IPR015216">
    <property type="entry name" value="SANTA"/>
</dbReference>
<evidence type="ECO:0000256" key="1">
    <source>
        <dbReference type="SAM" id="MobiDB-lite"/>
    </source>
</evidence>
<dbReference type="OrthoDB" id="118550at2759"/>
<dbReference type="STRING" id="35608.A0A2U1PJ50"/>
<accession>A0A2U1PJ50</accession>
<sequence length="585" mass="64661">MKLWQLIKNLFISNSPMASSNDATSTSTSHFQRTVTLRDWWLTKPKPDDVTQKTIGVAGIVSSQNNRAERCFSTAPILKVNGIVELETVDGVCVILQGFINEERTLENGFSAEVFKHFLFGFPIYWENFATSFPKGESADKAASQACEDGKDSFEGHADILDNLNGNPQDFDSCTVDMGLREPEDTGLSNKTSSVLNASSNNIPHEHVIESGHEVLFEKSPVGSEFEDDSSLRMGPSSMDLHGMKHNVARNVTVSSTISKCSAVSSSRRMTRSMSKTGKVTLIDLDDLGSSDILKGKRNALSNKKTVNITVMGESKEILSTSVGNQEEQNVNNIDSNISAVCRKGSNEENKIKLKRKRKRKQNDPDVKVTRKKLTFEVDISNQGINEVRDVRGESQVGTRKSDIEANHSNVKCSDPLSGSSVGVGCSVNAFTEKFNFASSVTDPNENTVLSRTNMKIGQNKKKNNKDMFGSSCREDTHNTPTSARHEIDSQEARLTQSKSKRNLKSGNSAERRRIAISPKSPKTTPKAKKGSKDTYRSPTILSPESFSGKKSRSGRVLLPPLDFWRNQKVLYDLNRQLYGVEEPM</sequence>
<reference evidence="3 4" key="1">
    <citation type="journal article" date="2018" name="Mol. Plant">
        <title>The genome of Artemisia annua provides insight into the evolution of Asteraceae family and artemisinin biosynthesis.</title>
        <authorList>
            <person name="Shen Q."/>
            <person name="Zhang L."/>
            <person name="Liao Z."/>
            <person name="Wang S."/>
            <person name="Yan T."/>
            <person name="Shi P."/>
            <person name="Liu M."/>
            <person name="Fu X."/>
            <person name="Pan Q."/>
            <person name="Wang Y."/>
            <person name="Lv Z."/>
            <person name="Lu X."/>
            <person name="Zhang F."/>
            <person name="Jiang W."/>
            <person name="Ma Y."/>
            <person name="Chen M."/>
            <person name="Hao X."/>
            <person name="Li L."/>
            <person name="Tang Y."/>
            <person name="Lv G."/>
            <person name="Zhou Y."/>
            <person name="Sun X."/>
            <person name="Brodelius P.E."/>
            <person name="Rose J.K.C."/>
            <person name="Tang K."/>
        </authorList>
    </citation>
    <scope>NUCLEOTIDE SEQUENCE [LARGE SCALE GENOMIC DNA]</scope>
    <source>
        <strain evidence="4">cv. Huhao1</strain>
        <tissue evidence="3">Leaf</tissue>
    </source>
</reference>
<keyword evidence="4" id="KW-1185">Reference proteome</keyword>
<comment type="caution">
    <text evidence="3">The sequence shown here is derived from an EMBL/GenBank/DDBJ whole genome shotgun (WGS) entry which is preliminary data.</text>
</comment>
<name>A0A2U1PJ50_ARTAN</name>
<organism evidence="3 4">
    <name type="scientific">Artemisia annua</name>
    <name type="common">Sweet wormwood</name>
    <dbReference type="NCBI Taxonomy" id="35608"/>
    <lineage>
        <taxon>Eukaryota</taxon>
        <taxon>Viridiplantae</taxon>
        <taxon>Streptophyta</taxon>
        <taxon>Embryophyta</taxon>
        <taxon>Tracheophyta</taxon>
        <taxon>Spermatophyta</taxon>
        <taxon>Magnoliopsida</taxon>
        <taxon>eudicotyledons</taxon>
        <taxon>Gunneridae</taxon>
        <taxon>Pentapetalae</taxon>
        <taxon>asterids</taxon>
        <taxon>campanulids</taxon>
        <taxon>Asterales</taxon>
        <taxon>Asteraceae</taxon>
        <taxon>Asteroideae</taxon>
        <taxon>Anthemideae</taxon>
        <taxon>Artemisiinae</taxon>
        <taxon>Artemisia</taxon>
    </lineage>
</organism>
<dbReference type="PANTHER" id="PTHR35311:SF1">
    <property type="entry name" value="PROTEIN EMBRYO DEFECTIVE 1674"/>
    <property type="match status" value="1"/>
</dbReference>
<dbReference type="PANTHER" id="PTHR35311">
    <property type="entry name" value="KINETOCHORE-ASSOCIATED PROTEIN KNL-2 HOMOLOG"/>
    <property type="match status" value="1"/>
</dbReference>
<protein>
    <recommendedName>
        <fullName evidence="2">SANTA domain-containing protein</fullName>
    </recommendedName>
</protein>
<dbReference type="AlphaFoldDB" id="A0A2U1PJ50"/>
<evidence type="ECO:0000313" key="3">
    <source>
        <dbReference type="EMBL" id="PWA85707.1"/>
    </source>
</evidence>